<dbReference type="STRING" id="1150600.ADIARSV_2333"/>
<protein>
    <recommendedName>
        <fullName evidence="6">Heparinase II/III-like protein</fullName>
    </recommendedName>
</protein>
<evidence type="ECO:0000313" key="5">
    <source>
        <dbReference type="Proteomes" id="UP000014174"/>
    </source>
</evidence>
<dbReference type="eggNOG" id="ENOG502Z862">
    <property type="taxonomic scope" value="Bacteria"/>
</dbReference>
<dbReference type="EMBL" id="AQPN01000084">
    <property type="protein sequence ID" value="EOR94487.1"/>
    <property type="molecule type" value="Genomic_DNA"/>
</dbReference>
<dbReference type="InterPro" id="IPR058848">
    <property type="entry name" value="Ulvan_lyase_C"/>
</dbReference>
<feature type="signal peptide" evidence="1">
    <location>
        <begin position="1"/>
        <end position="18"/>
    </location>
</feature>
<evidence type="ECO:0000256" key="1">
    <source>
        <dbReference type="SAM" id="SignalP"/>
    </source>
</evidence>
<dbReference type="Proteomes" id="UP000014174">
    <property type="component" value="Unassembled WGS sequence"/>
</dbReference>
<gene>
    <name evidence="4" type="ORF">ADIARSV_2333</name>
</gene>
<evidence type="ECO:0000259" key="2">
    <source>
        <dbReference type="Pfam" id="PF26374"/>
    </source>
</evidence>
<evidence type="ECO:0008006" key="6">
    <source>
        <dbReference type="Google" id="ProtNLM"/>
    </source>
</evidence>
<name>R9GRL1_9SPHI</name>
<accession>R9GRL1</accession>
<reference evidence="4 5" key="1">
    <citation type="journal article" date="2013" name="Genome Announc.">
        <title>Draft Genome Sequence of Arcticibacter svalbardensis Strain MN12-7T, a Member of the Family Sphingobacteriaceae Isolated from an Arctic Soil Sample.</title>
        <authorList>
            <person name="Shivaji S."/>
            <person name="Ara S."/>
            <person name="Prasad S."/>
            <person name="Manasa B.P."/>
            <person name="Begum Z."/>
            <person name="Singh A."/>
            <person name="Kumar Pinnaka A."/>
        </authorList>
    </citation>
    <scope>NUCLEOTIDE SEQUENCE [LARGE SCALE GENOMIC DNA]</scope>
    <source>
        <strain evidence="4 5">MN12-7</strain>
    </source>
</reference>
<dbReference type="Pfam" id="PF26374">
    <property type="entry name" value="Ulvan_lyaseC"/>
    <property type="match status" value="1"/>
</dbReference>
<proteinExistence type="predicted"/>
<dbReference type="SUPFAM" id="SSF48230">
    <property type="entry name" value="Chondroitin AC/alginate lyase"/>
    <property type="match status" value="1"/>
</dbReference>
<organism evidence="4 5">
    <name type="scientific">Arcticibacter svalbardensis MN12-7</name>
    <dbReference type="NCBI Taxonomy" id="1150600"/>
    <lineage>
        <taxon>Bacteria</taxon>
        <taxon>Pseudomonadati</taxon>
        <taxon>Bacteroidota</taxon>
        <taxon>Sphingobacteriia</taxon>
        <taxon>Sphingobacteriales</taxon>
        <taxon>Sphingobacteriaceae</taxon>
        <taxon>Arcticibacter</taxon>
    </lineage>
</organism>
<comment type="caution">
    <text evidence="4">The sequence shown here is derived from an EMBL/GenBank/DDBJ whole genome shotgun (WGS) entry which is preliminary data.</text>
</comment>
<dbReference type="Gene3D" id="2.70.98.70">
    <property type="match status" value="1"/>
</dbReference>
<dbReference type="PATRIC" id="fig|1150600.3.peg.2306"/>
<evidence type="ECO:0000259" key="3">
    <source>
        <dbReference type="Pfam" id="PF26377"/>
    </source>
</evidence>
<dbReference type="RefSeq" id="WP_016195565.1">
    <property type="nucleotide sequence ID" value="NZ_AQPN01000084.1"/>
</dbReference>
<keyword evidence="5" id="KW-1185">Reference proteome</keyword>
<dbReference type="InterPro" id="IPR008929">
    <property type="entry name" value="Chondroitin_lyas"/>
</dbReference>
<dbReference type="AlphaFoldDB" id="R9GRL1"/>
<keyword evidence="1" id="KW-0732">Signal</keyword>
<feature type="chain" id="PRO_5004472248" description="Heparinase II/III-like protein" evidence="1">
    <location>
        <begin position="19"/>
        <end position="938"/>
    </location>
</feature>
<dbReference type="Pfam" id="PF26377">
    <property type="entry name" value="Ulvan_lyase_2nd"/>
    <property type="match status" value="1"/>
</dbReference>
<evidence type="ECO:0000313" key="4">
    <source>
        <dbReference type="EMBL" id="EOR94487.1"/>
    </source>
</evidence>
<feature type="domain" description="Endo-acting ulvan lyase 2nd" evidence="3">
    <location>
        <begin position="338"/>
        <end position="451"/>
    </location>
</feature>
<dbReference type="OrthoDB" id="8732671at2"/>
<feature type="domain" description="Endo-acting ulvan lyase C-terminal" evidence="2">
    <location>
        <begin position="785"/>
        <end position="867"/>
    </location>
</feature>
<dbReference type="InterPro" id="IPR058849">
    <property type="entry name" value="Ulvan_lyase_2nd"/>
</dbReference>
<sequence length="938" mass="106608">MKILFVIVGLILSNMVQAQFKFPEKIERSHPRLMSPDITKEQILQEIKNSPEVKNAYGKFKSRIAGYVKQYETDPEWMASRLQMYWKSHATDVFIKGEFYSHAEGKAPVPTVRFTGSRDNICNYNMPSTEDVLPYMDDERGLWVQNKTTKKWEWAEQSKTGRVVENINQRIMEYARDAALVYFIEGDTRYAKFATHLFDVYMHGIYYRNVPYDIEHGNIQNLVGYTSFQVIKEGVVDPLASCYDYLYGYLKENAKDEIPIYSTSFKKMAEQIIKNGVPDNNWNLIQANIVLQVAFILEDDSKYEDGRGCQYYLDRIFNKTEARQWGITKLLNQGYDPHNGIWEECAGYSMGVTKDFTSLMITIQDAVNIDILPDMPVLPKAVNVLPQYMFPNKYVVAFGDTHYGKVSPEAIFNMVRNARKFGKADQEKKYTAMALMINNANGDSIDQNRRSRNAFMSLLTGNGTVLDRNIQPANINDYVTPTFYAPNVSWLALRNGFDSKHGLMISQAGSLGNHMHSNGIAMELYGKNYVLGVEGGRGSSYFQPDYLEYYSQFPAHNTVSVNGISQYKAMKSEQPFKMNAVYPQSERKTGYYPGISFSDLYFLEPKTNADQTRLMGVVRTGKTSGYYIDIFRSKCKAGNDKYHDYFYHNIGQKLTLSDTKNELLALSPSKQLSSAEGDIKAYDYISDKESVKTDQDFRATFELNIPGEERVSMNMWMRGDVNREIFKVKTPHSEAMRDAMIPNDIAKMPLLTTIVRNNGEAWKHPFVAVYEPTTESEPATIKNITSFKANGASDAFVGLKIESLSNRTDYIFSSDTFTPCTFQNISFSGTFGIVTKELDKTTLFLGSGNAIKNEGYSIKVKENGSSSATLEYNSNTIHLTTDSTIVLTIPDKYKKGEIVLCYGSSEIKGERQKDQGIESVRFTVPAIPYQEVKVKIKK</sequence>
<dbReference type="Gene3D" id="1.50.10.100">
    <property type="entry name" value="Chondroitin AC/alginate lyase"/>
    <property type="match status" value="1"/>
</dbReference>